<keyword evidence="5" id="KW-0597">Phosphoprotein</keyword>
<dbReference type="GO" id="GO:1901682">
    <property type="term" value="F:sulfur compound transmembrane transporter activity"/>
    <property type="evidence" value="ECO:0007669"/>
    <property type="project" value="UniProtKB-ARBA"/>
</dbReference>
<keyword evidence="7" id="KW-0256">Endoplasmic reticulum</keyword>
<evidence type="ECO:0000256" key="2">
    <source>
        <dbReference type="ARBA" id="ARBA00004240"/>
    </source>
</evidence>
<protein>
    <recommendedName>
        <fullName evidence="12">Amino acid permease/ SLC12A domain-containing protein</fullName>
    </recommendedName>
</protein>
<dbReference type="GO" id="GO:0005783">
    <property type="term" value="C:endoplasmic reticulum"/>
    <property type="evidence" value="ECO:0007669"/>
    <property type="project" value="UniProtKB-SubCell"/>
</dbReference>
<dbReference type="InParanoid" id="G8ZUH4"/>
<keyword evidence="4" id="KW-0813">Transport</keyword>
<evidence type="ECO:0000313" key="13">
    <source>
        <dbReference type="EMBL" id="CCE92268.1"/>
    </source>
</evidence>
<sequence>MSQSLFRKGSKVEIRESDVELIASASATGSRSHFREFMESFKRDGAVTVPSDLEYDELTEEEKVQWDLATQPYKKVLDQRHLTMIAIGGTLGTGLFIGLGLSLASGPGSLLIGFMLVGISMLCVVQCGAELSCQYPVSGSYALHASRFIDPSVGFSVGMNYLLMWLVSFPSELVGCSLTLSYWNNSVNPAVWVAIFFVFVMLLNLFGVRGFAETEFYMSIFKVISLFVFIIIGIVLITGGGPGNTGYIGTKYWQDPGSFATPAFKNFCNTFVSAAYSFSGTEMVVLTSTEVRDISSISRAAKGTFWRIALFYIVTVVIIGCLVPYNDERLLSGATSEDISASPFVIALSNTGSMGSKAANFMNVVILVAVVSVCNWCVYASSRLIQGLATAGQLPSICGYMDRNGRPLVGIAITGVFGLLGFLVASKDQSTVFTWLFALCSISFFTTWFCICFCQIRFRMAMKAQKRSADDIVYISPLGIYGGVLGCVLNVLLVAGEIYVSAFPVGQPSSAENFFQYCMSIPIMIVVYLGHRIYRKDWSHWYIKAKDIDRDSGYTLAELDNIKMRKEKDKAHIASRPFYYKVYRFFC</sequence>
<evidence type="ECO:0000256" key="8">
    <source>
        <dbReference type="ARBA" id="ARBA00022970"/>
    </source>
</evidence>
<keyword evidence="6 11" id="KW-0812">Transmembrane</keyword>
<feature type="transmembrane region" description="Helical" evidence="11">
    <location>
        <begin position="358"/>
        <end position="378"/>
    </location>
</feature>
<organism evidence="13 14">
    <name type="scientific">Torulaspora delbrueckii</name>
    <name type="common">Yeast</name>
    <name type="synonym">Candida colliculosa</name>
    <dbReference type="NCBI Taxonomy" id="4950"/>
    <lineage>
        <taxon>Eukaryota</taxon>
        <taxon>Fungi</taxon>
        <taxon>Dikarya</taxon>
        <taxon>Ascomycota</taxon>
        <taxon>Saccharomycotina</taxon>
        <taxon>Saccharomycetes</taxon>
        <taxon>Saccharomycetales</taxon>
        <taxon>Saccharomycetaceae</taxon>
        <taxon>Torulaspora</taxon>
    </lineage>
</organism>
<comment type="subcellular location">
    <subcellularLocation>
        <location evidence="2">Endoplasmic reticulum</location>
    </subcellularLocation>
    <subcellularLocation>
        <location evidence="1">Membrane</location>
        <topology evidence="1">Multi-pass membrane protein</topology>
    </subcellularLocation>
</comment>
<dbReference type="FunFam" id="1.20.1740.10:FF:000060">
    <property type="entry name" value="S-methylmethionine permease"/>
    <property type="match status" value="1"/>
</dbReference>
<dbReference type="OrthoDB" id="3900342at2759"/>
<feature type="transmembrane region" description="Helical" evidence="11">
    <location>
        <begin position="110"/>
        <end position="131"/>
    </location>
</feature>
<feature type="transmembrane region" description="Helical" evidence="11">
    <location>
        <begin position="514"/>
        <end position="534"/>
    </location>
</feature>
<feature type="transmembrane region" description="Helical" evidence="11">
    <location>
        <begin position="408"/>
        <end position="426"/>
    </location>
</feature>
<dbReference type="InterPro" id="IPR050524">
    <property type="entry name" value="APC_YAT"/>
</dbReference>
<dbReference type="eggNOG" id="KOG1286">
    <property type="taxonomic scope" value="Eukaryota"/>
</dbReference>
<feature type="transmembrane region" description="Helical" evidence="11">
    <location>
        <begin position="220"/>
        <end position="243"/>
    </location>
</feature>
<dbReference type="PANTHER" id="PTHR43341">
    <property type="entry name" value="AMINO ACID PERMEASE"/>
    <property type="match status" value="1"/>
</dbReference>
<dbReference type="PIRSF" id="PIRSF006060">
    <property type="entry name" value="AA_transporter"/>
    <property type="match status" value="1"/>
</dbReference>
<dbReference type="GO" id="GO:0015171">
    <property type="term" value="F:amino acid transmembrane transporter activity"/>
    <property type="evidence" value="ECO:0007669"/>
    <property type="project" value="TreeGrafter"/>
</dbReference>
<evidence type="ECO:0000256" key="9">
    <source>
        <dbReference type="ARBA" id="ARBA00022989"/>
    </source>
</evidence>
<name>G8ZUH4_TORDE</name>
<dbReference type="HOGENOM" id="CLU_007946_12_0_1"/>
<dbReference type="KEGG" id="tdl:TDEL_0E00250"/>
<feature type="transmembrane region" description="Helical" evidence="11">
    <location>
        <begin position="305"/>
        <end position="325"/>
    </location>
</feature>
<evidence type="ECO:0000256" key="11">
    <source>
        <dbReference type="SAM" id="Phobius"/>
    </source>
</evidence>
<dbReference type="Gene3D" id="1.20.1740.10">
    <property type="entry name" value="Amino acid/polyamine transporter I"/>
    <property type="match status" value="1"/>
</dbReference>
<evidence type="ECO:0000256" key="4">
    <source>
        <dbReference type="ARBA" id="ARBA00022448"/>
    </source>
</evidence>
<keyword evidence="8" id="KW-0029">Amino-acid transport</keyword>
<evidence type="ECO:0000256" key="3">
    <source>
        <dbReference type="ARBA" id="ARBA00006983"/>
    </source>
</evidence>
<dbReference type="EMBL" id="HE616746">
    <property type="protein sequence ID" value="CCE92268.1"/>
    <property type="molecule type" value="Genomic_DNA"/>
</dbReference>
<dbReference type="GO" id="GO:0072348">
    <property type="term" value="P:sulfur compound transport"/>
    <property type="evidence" value="ECO:0007669"/>
    <property type="project" value="UniProtKB-ARBA"/>
</dbReference>
<dbReference type="GeneID" id="11503661"/>
<keyword evidence="9 11" id="KW-1133">Transmembrane helix</keyword>
<gene>
    <name evidence="13" type="primary">TDEL0E00250</name>
    <name evidence="13" type="ORF">TDEL_0E00250</name>
</gene>
<evidence type="ECO:0000259" key="12">
    <source>
        <dbReference type="Pfam" id="PF00324"/>
    </source>
</evidence>
<feature type="domain" description="Amino acid permease/ SLC12A" evidence="12">
    <location>
        <begin position="81"/>
        <end position="543"/>
    </location>
</feature>
<dbReference type="InterPro" id="IPR004762">
    <property type="entry name" value="Amino_acid_permease_fungi"/>
</dbReference>
<feature type="transmembrane region" description="Helical" evidence="11">
    <location>
        <begin position="190"/>
        <end position="208"/>
    </location>
</feature>
<comment type="similarity">
    <text evidence="3">Belongs to the amino acid-polyamine-organocation (APC) superfamily. YAT (TC 2.A.3.10) family.</text>
</comment>
<feature type="transmembrane region" description="Helical" evidence="11">
    <location>
        <begin position="432"/>
        <end position="451"/>
    </location>
</feature>
<keyword evidence="10 11" id="KW-0472">Membrane</keyword>
<dbReference type="InterPro" id="IPR004841">
    <property type="entry name" value="AA-permease/SLC12A_dom"/>
</dbReference>
<dbReference type="PANTHER" id="PTHR43341:SF10">
    <property type="entry name" value="S-ADENOSYLMETHIONINE PERMEASE SAM3-RELATED"/>
    <property type="match status" value="1"/>
</dbReference>
<dbReference type="GO" id="GO:0005886">
    <property type="term" value="C:plasma membrane"/>
    <property type="evidence" value="ECO:0007669"/>
    <property type="project" value="UniProtKB-ARBA"/>
</dbReference>
<dbReference type="AlphaFoldDB" id="G8ZUH4"/>
<evidence type="ECO:0000256" key="10">
    <source>
        <dbReference type="ARBA" id="ARBA00023136"/>
    </source>
</evidence>
<feature type="transmembrane region" description="Helical" evidence="11">
    <location>
        <begin position="472"/>
        <end position="494"/>
    </location>
</feature>
<evidence type="ECO:0000256" key="5">
    <source>
        <dbReference type="ARBA" id="ARBA00022553"/>
    </source>
</evidence>
<accession>G8ZUH4</accession>
<evidence type="ECO:0000313" key="14">
    <source>
        <dbReference type="Proteomes" id="UP000005627"/>
    </source>
</evidence>
<dbReference type="FunCoup" id="G8ZUH4">
    <property type="interactions" value="190"/>
</dbReference>
<evidence type="ECO:0000256" key="6">
    <source>
        <dbReference type="ARBA" id="ARBA00022692"/>
    </source>
</evidence>
<evidence type="ECO:0000256" key="7">
    <source>
        <dbReference type="ARBA" id="ARBA00022824"/>
    </source>
</evidence>
<feature type="transmembrane region" description="Helical" evidence="11">
    <location>
        <begin position="82"/>
        <end position="104"/>
    </location>
</feature>
<dbReference type="NCBIfam" id="TIGR00913">
    <property type="entry name" value="2A0310"/>
    <property type="match status" value="1"/>
</dbReference>
<proteinExistence type="inferred from homology"/>
<reference evidence="13 14" key="1">
    <citation type="journal article" date="2011" name="Proc. Natl. Acad. Sci. U.S.A.">
        <title>Evolutionary erosion of yeast sex chromosomes by mating-type switching accidents.</title>
        <authorList>
            <person name="Gordon J.L."/>
            <person name="Armisen D."/>
            <person name="Proux-Wera E."/>
            <person name="Oheigeartaigh S.S."/>
            <person name="Byrne K.P."/>
            <person name="Wolfe K.H."/>
        </authorList>
    </citation>
    <scope>NUCLEOTIDE SEQUENCE [LARGE SCALE GENOMIC DNA]</scope>
    <source>
        <strain evidence="14">ATCC 10662 / CBS 1146 / NBRC 0425 / NCYC 2629 / NRRL Y-866</strain>
    </source>
</reference>
<dbReference type="Proteomes" id="UP000005627">
    <property type="component" value="Chromosome 5"/>
</dbReference>
<keyword evidence="14" id="KW-1185">Reference proteome</keyword>
<evidence type="ECO:0000256" key="1">
    <source>
        <dbReference type="ARBA" id="ARBA00004141"/>
    </source>
</evidence>
<dbReference type="Pfam" id="PF00324">
    <property type="entry name" value="AA_permease"/>
    <property type="match status" value="1"/>
</dbReference>
<dbReference type="RefSeq" id="XP_003681479.1">
    <property type="nucleotide sequence ID" value="XM_003681431.1"/>
</dbReference>